<feature type="non-terminal residue" evidence="1">
    <location>
        <position position="1"/>
    </location>
</feature>
<dbReference type="EMBL" id="GEDG01030549">
    <property type="protein sequence ID" value="JAP11865.1"/>
    <property type="molecule type" value="Transcribed_RNA"/>
</dbReference>
<protein>
    <submittedName>
        <fullName evidence="1">Putative ovule protein</fullName>
    </submittedName>
</protein>
<accession>A0A0V0GVS6</accession>
<reference evidence="1" key="1">
    <citation type="submission" date="2015-12" db="EMBL/GenBank/DDBJ databases">
        <title>Gene expression during late stages of embryo sac development: a critical building block for successful pollen-pistil interactions.</title>
        <authorList>
            <person name="Liu Y."/>
            <person name="Joly V."/>
            <person name="Sabar M."/>
            <person name="Matton D.P."/>
        </authorList>
    </citation>
    <scope>NUCLEOTIDE SEQUENCE</scope>
</reference>
<dbReference type="AlphaFoldDB" id="A0A0V0GVS6"/>
<sequence>FILFIKLFFLNLIISYLNRVFIMCTKITMYIQILKNNSPNHSILRSRDNILAIQMCIQIHNVLIFGKTNEAQVSLHV</sequence>
<organism evidence="1">
    <name type="scientific">Solanum chacoense</name>
    <name type="common">Chaco potato</name>
    <dbReference type="NCBI Taxonomy" id="4108"/>
    <lineage>
        <taxon>Eukaryota</taxon>
        <taxon>Viridiplantae</taxon>
        <taxon>Streptophyta</taxon>
        <taxon>Embryophyta</taxon>
        <taxon>Tracheophyta</taxon>
        <taxon>Spermatophyta</taxon>
        <taxon>Magnoliopsida</taxon>
        <taxon>eudicotyledons</taxon>
        <taxon>Gunneridae</taxon>
        <taxon>Pentapetalae</taxon>
        <taxon>asterids</taxon>
        <taxon>lamiids</taxon>
        <taxon>Solanales</taxon>
        <taxon>Solanaceae</taxon>
        <taxon>Solanoideae</taxon>
        <taxon>Solaneae</taxon>
        <taxon>Solanum</taxon>
    </lineage>
</organism>
<proteinExistence type="predicted"/>
<name>A0A0V0GVS6_SOLCH</name>
<evidence type="ECO:0000313" key="1">
    <source>
        <dbReference type="EMBL" id="JAP11865.1"/>
    </source>
</evidence>